<dbReference type="PANTHER" id="PTHR11183">
    <property type="entry name" value="GLYCOGENIN SUBFAMILY MEMBER"/>
    <property type="match status" value="1"/>
</dbReference>
<evidence type="ECO:0008006" key="5">
    <source>
        <dbReference type="Google" id="ProtNLM"/>
    </source>
</evidence>
<comment type="caution">
    <text evidence="3">The sequence shown here is derived from an EMBL/GenBank/DDBJ whole genome shotgun (WGS) entry which is preliminary data.</text>
</comment>
<feature type="compositionally biased region" description="Pro residues" evidence="1">
    <location>
        <begin position="563"/>
        <end position="572"/>
    </location>
</feature>
<gene>
    <name evidence="3" type="ORF">PCOR1329_LOCUS82948</name>
</gene>
<keyword evidence="4" id="KW-1185">Reference proteome</keyword>
<organism evidence="3 4">
    <name type="scientific">Prorocentrum cordatum</name>
    <dbReference type="NCBI Taxonomy" id="2364126"/>
    <lineage>
        <taxon>Eukaryota</taxon>
        <taxon>Sar</taxon>
        <taxon>Alveolata</taxon>
        <taxon>Dinophyceae</taxon>
        <taxon>Prorocentrales</taxon>
        <taxon>Prorocentraceae</taxon>
        <taxon>Prorocentrum</taxon>
    </lineage>
</organism>
<dbReference type="InterPro" id="IPR029044">
    <property type="entry name" value="Nucleotide-diphossugar_trans"/>
</dbReference>
<dbReference type="SUPFAM" id="SSF53448">
    <property type="entry name" value="Nucleotide-diphospho-sugar transferases"/>
    <property type="match status" value="1"/>
</dbReference>
<evidence type="ECO:0000256" key="2">
    <source>
        <dbReference type="SAM" id="SignalP"/>
    </source>
</evidence>
<feature type="region of interest" description="Disordered" evidence="1">
    <location>
        <begin position="503"/>
        <end position="595"/>
    </location>
</feature>
<evidence type="ECO:0000313" key="4">
    <source>
        <dbReference type="Proteomes" id="UP001189429"/>
    </source>
</evidence>
<name>A0ABN9Y6J4_9DINO</name>
<feature type="compositionally biased region" description="Basic and acidic residues" evidence="1">
    <location>
        <begin position="503"/>
        <end position="515"/>
    </location>
</feature>
<proteinExistence type="predicted"/>
<dbReference type="Pfam" id="PF01501">
    <property type="entry name" value="Glyco_transf_8"/>
    <property type="match status" value="1"/>
</dbReference>
<reference evidence="3" key="1">
    <citation type="submission" date="2023-10" db="EMBL/GenBank/DDBJ databases">
        <authorList>
            <person name="Chen Y."/>
            <person name="Shah S."/>
            <person name="Dougan E. K."/>
            <person name="Thang M."/>
            <person name="Chan C."/>
        </authorList>
    </citation>
    <scope>NUCLEOTIDE SEQUENCE [LARGE SCALE GENOMIC DNA]</scope>
</reference>
<protein>
    <recommendedName>
        <fullName evidence="5">Nucleotide-diphospho-sugar transferase domain-containing protein</fullName>
    </recommendedName>
</protein>
<dbReference type="Proteomes" id="UP001189429">
    <property type="component" value="Unassembled WGS sequence"/>
</dbReference>
<evidence type="ECO:0000313" key="3">
    <source>
        <dbReference type="EMBL" id="CAK0908203.1"/>
    </source>
</evidence>
<evidence type="ECO:0000256" key="1">
    <source>
        <dbReference type="SAM" id="MobiDB-lite"/>
    </source>
</evidence>
<feature type="signal peptide" evidence="2">
    <location>
        <begin position="1"/>
        <end position="20"/>
    </location>
</feature>
<sequence>MPRSLLLVLALLGLAEECRGVAIHLEEARHAPRHEPRRAVQAVGVGAGRLDKAFLERVSHVLQVDGIGNVSNATAIVTYAGKKDLTYIDGAVMLGMSVKKHVPGFPMVAIVVEGMKTNHQQLLRDAGWVVVAVPNWEADYCGPKCDLQFLGRWHDSFEKINAFRLPFRRVLFLDSDTYVFQSKIRDLLDGRAATAMNDRMDLGHIAMAMDGCKDIAHGHGENEYNSGVMIYKPDLAIFMRMLDTVSHRERNDVLDQNIINEVYRGKVIELPRNFNCVDIIGVQPGQRTECEFRCGDDAVVSHFTGHPKPTAQKRMLLELVRRPSSPRIACTNTNFGSCAKWSEFYCDMRKHSAQLSSDLQQSLEHAGPCCHSPYDPEKDRPSCKECPAELSFAGSRSCARCPGPDQDVDGVFVKTDIKPAKIHGGKPIYMRVPKSGKQKPVFLYYFQHNTMWLLGENYSTNMNPDVIAYAGKEAQCPRDAGAWHFLNISGERAMLPDVHCRETRFGPKDRPGERRLQHHRGGLAAPEVADPPQCCPRRHVRRQVMPRPGPGRAERRARESSCPAPPAGPWPPGGRASPRARARVPHSLEPARAVG</sequence>
<dbReference type="InterPro" id="IPR002495">
    <property type="entry name" value="Glyco_trans_8"/>
</dbReference>
<feature type="chain" id="PRO_5045706023" description="Nucleotide-diphospho-sugar transferase domain-containing protein" evidence="2">
    <location>
        <begin position="21"/>
        <end position="595"/>
    </location>
</feature>
<keyword evidence="2" id="KW-0732">Signal</keyword>
<dbReference type="InterPro" id="IPR050587">
    <property type="entry name" value="GNT1/Glycosyltrans_8"/>
</dbReference>
<dbReference type="Gene3D" id="3.90.550.10">
    <property type="entry name" value="Spore Coat Polysaccharide Biosynthesis Protein SpsA, Chain A"/>
    <property type="match status" value="1"/>
</dbReference>
<accession>A0ABN9Y6J4</accession>
<dbReference type="EMBL" id="CAUYUJ010021973">
    <property type="protein sequence ID" value="CAK0908203.1"/>
    <property type="molecule type" value="Genomic_DNA"/>
</dbReference>